<dbReference type="RefSeq" id="WP_307202603.1">
    <property type="nucleotide sequence ID" value="NZ_JAUTAN010000001.1"/>
</dbReference>
<feature type="compositionally biased region" description="Low complexity" evidence="1">
    <location>
        <begin position="462"/>
        <end position="479"/>
    </location>
</feature>
<dbReference type="Pfam" id="PF01593">
    <property type="entry name" value="Amino_oxidase"/>
    <property type="match status" value="1"/>
</dbReference>
<dbReference type="InterPro" id="IPR050464">
    <property type="entry name" value="Zeta_carotene_desat/Oxidored"/>
</dbReference>
<feature type="domain" description="Amine oxidase" evidence="2">
    <location>
        <begin position="15"/>
        <end position="314"/>
    </location>
</feature>
<dbReference type="Gene3D" id="1.10.3110.10">
    <property type="entry name" value="protoporphyrinogen ix oxidase, domain 3"/>
    <property type="match status" value="1"/>
</dbReference>
<feature type="region of interest" description="Disordered" evidence="1">
    <location>
        <begin position="449"/>
        <end position="479"/>
    </location>
</feature>
<accession>A0AAJ1X326</accession>
<dbReference type="InterPro" id="IPR036188">
    <property type="entry name" value="FAD/NAD-bd_sf"/>
</dbReference>
<dbReference type="InterPro" id="IPR010775">
    <property type="entry name" value="DUF1365"/>
</dbReference>
<protein>
    <submittedName>
        <fullName evidence="3">NAD/FAD-binding protein/DUF1365 family protein</fullName>
    </submittedName>
</protein>
<sequence>MTATPRRLAVVGSGVAGLTAAYVASKNAHVTLYEADARLGGHADTHLVTVPDGRGGEQLVPIDTGFIVHNERTYPVLLRIFAELGVATQDSEMSMSIRDDSAGPHGLEWAGALKLAGLFPTWRNATRPAFLRMLAEIPRFHRRARRLLESEASDVDARVTFGEFLDAGRFSPTFRTHFAEPLVACVWSTDPAQALDYPARYLFRFLDHHGMLGIFGSPQWRTVSGGSREYVARIAARLPDVRVGTKVTSIEETPDEVRVTDGNGQVAAYDAVVVATHPHQALAMLAAPTPAQRELLGAITYTPNTAQLHTDASLLPRQEKARASWNYLRRDPATLADLPSVEERGGPVTLTYDLSRLMRVPHLPGAPDTRFLVTLGGLDLVDPAQVIDTMEYEHPLYTRESVAAQARLGECETPRVAFAGAYHGWGFHEDGARSGLQAVTRLGLGWPEDGAGAGRGRHAARRPGAPAGTDPAGTDPAGTVYRTTVRHTRRRPWKRSFAHTSSTWVVDLDDLPDHGRTAWTRGSFEARDHLGEPERSLRANVEAFLDLHGIELARGGDRGRILMAAQPRAYGYCFNPISVFWCFAGDQTLADVPVAVVVEVHNTYGDRHAYLVHPDAAGRAETTKAMYVSPFHGTDGTYAVAVPTPTAGPDGRLHVAVTLRTDDGATFSASLTGRPDARPSAAWRAAPATLRASLLIRLHGITLWARRLRIQPRPEHHQEGVR</sequence>
<dbReference type="EMBL" id="JAUTAN010000001">
    <property type="protein sequence ID" value="MDQ1105919.1"/>
    <property type="molecule type" value="Genomic_DNA"/>
</dbReference>
<dbReference type="Pfam" id="PF07103">
    <property type="entry name" value="DUF1365"/>
    <property type="match status" value="1"/>
</dbReference>
<dbReference type="PANTHER" id="PTHR42923:SF17">
    <property type="entry name" value="AMINE OXIDASE DOMAIN-CONTAINING PROTEIN"/>
    <property type="match status" value="1"/>
</dbReference>
<organism evidence="3 4">
    <name type="scientific">Nocardioides zeae</name>
    <dbReference type="NCBI Taxonomy" id="1457234"/>
    <lineage>
        <taxon>Bacteria</taxon>
        <taxon>Bacillati</taxon>
        <taxon>Actinomycetota</taxon>
        <taxon>Actinomycetes</taxon>
        <taxon>Propionibacteriales</taxon>
        <taxon>Nocardioidaceae</taxon>
        <taxon>Nocardioides</taxon>
    </lineage>
</organism>
<proteinExistence type="predicted"/>
<comment type="caution">
    <text evidence="3">The sequence shown here is derived from an EMBL/GenBank/DDBJ whole genome shotgun (WGS) entry which is preliminary data.</text>
</comment>
<dbReference type="GO" id="GO:0016491">
    <property type="term" value="F:oxidoreductase activity"/>
    <property type="evidence" value="ECO:0007669"/>
    <property type="project" value="InterPro"/>
</dbReference>
<evidence type="ECO:0000313" key="3">
    <source>
        <dbReference type="EMBL" id="MDQ1105919.1"/>
    </source>
</evidence>
<dbReference type="SUPFAM" id="SSF51905">
    <property type="entry name" value="FAD/NAD(P)-binding domain"/>
    <property type="match status" value="1"/>
</dbReference>
<dbReference type="Proteomes" id="UP001239215">
    <property type="component" value="Unassembled WGS sequence"/>
</dbReference>
<evidence type="ECO:0000256" key="1">
    <source>
        <dbReference type="SAM" id="MobiDB-lite"/>
    </source>
</evidence>
<dbReference type="InterPro" id="IPR002937">
    <property type="entry name" value="Amino_oxidase"/>
</dbReference>
<evidence type="ECO:0000313" key="4">
    <source>
        <dbReference type="Proteomes" id="UP001239215"/>
    </source>
</evidence>
<evidence type="ECO:0000259" key="2">
    <source>
        <dbReference type="Pfam" id="PF01593"/>
    </source>
</evidence>
<name>A0AAJ1X326_9ACTN</name>
<dbReference type="AlphaFoldDB" id="A0AAJ1X326"/>
<dbReference type="Gene3D" id="3.50.50.60">
    <property type="entry name" value="FAD/NAD(P)-binding domain"/>
    <property type="match status" value="1"/>
</dbReference>
<dbReference type="PANTHER" id="PTHR42923">
    <property type="entry name" value="PROTOPORPHYRINOGEN OXIDASE"/>
    <property type="match status" value="1"/>
</dbReference>
<dbReference type="Gene3D" id="3.90.660.20">
    <property type="entry name" value="Protoporphyrinogen oxidase, mitochondrial, domain 2"/>
    <property type="match status" value="1"/>
</dbReference>
<gene>
    <name evidence="3" type="ORF">QE405_003203</name>
</gene>
<reference evidence="3" key="1">
    <citation type="submission" date="2023-07" db="EMBL/GenBank/DDBJ databases">
        <title>Functional and genomic diversity of the sorghum phyllosphere microbiome.</title>
        <authorList>
            <person name="Shade A."/>
        </authorList>
    </citation>
    <scope>NUCLEOTIDE SEQUENCE</scope>
    <source>
        <strain evidence="3">SORGH_AS_1067</strain>
    </source>
</reference>